<feature type="transmembrane region" description="Helical" evidence="5">
    <location>
        <begin position="445"/>
        <end position="463"/>
    </location>
</feature>
<dbReference type="EMBL" id="CP041616">
    <property type="protein sequence ID" value="QDO88609.1"/>
    <property type="molecule type" value="Genomic_DNA"/>
</dbReference>
<evidence type="ECO:0000256" key="4">
    <source>
        <dbReference type="ARBA" id="ARBA00023136"/>
    </source>
</evidence>
<keyword evidence="8" id="KW-1185">Reference proteome</keyword>
<dbReference type="PANTHER" id="PTHR23534:SF1">
    <property type="entry name" value="MAJOR FACILITATOR SUPERFAMILY PROTEIN"/>
    <property type="match status" value="1"/>
</dbReference>
<dbReference type="Proteomes" id="UP000315395">
    <property type="component" value="Chromosome"/>
</dbReference>
<evidence type="ECO:0000256" key="5">
    <source>
        <dbReference type="SAM" id="Phobius"/>
    </source>
</evidence>
<gene>
    <name evidence="7" type="ORF">FNH13_09900</name>
</gene>
<dbReference type="GO" id="GO:0005886">
    <property type="term" value="C:plasma membrane"/>
    <property type="evidence" value="ECO:0007669"/>
    <property type="project" value="UniProtKB-SubCell"/>
</dbReference>
<dbReference type="KEGG" id="orz:FNH13_09900"/>
<feature type="transmembrane region" description="Helical" evidence="5">
    <location>
        <begin position="290"/>
        <end position="313"/>
    </location>
</feature>
<comment type="subcellular location">
    <subcellularLocation>
        <location evidence="1">Cell membrane</location>
        <topology evidence="1">Multi-pass membrane protein</topology>
    </subcellularLocation>
</comment>
<dbReference type="InterPro" id="IPR036259">
    <property type="entry name" value="MFS_trans_sf"/>
</dbReference>
<feature type="transmembrane region" description="Helical" evidence="5">
    <location>
        <begin position="354"/>
        <end position="371"/>
    </location>
</feature>
<evidence type="ECO:0000313" key="8">
    <source>
        <dbReference type="Proteomes" id="UP000315395"/>
    </source>
</evidence>
<protein>
    <submittedName>
        <fullName evidence="7">MFS transporter</fullName>
    </submittedName>
</protein>
<proteinExistence type="predicted"/>
<evidence type="ECO:0000313" key="7">
    <source>
        <dbReference type="EMBL" id="QDO88609.1"/>
    </source>
</evidence>
<keyword evidence="3 5" id="KW-1133">Transmembrane helix</keyword>
<dbReference type="OrthoDB" id="9776171at2"/>
<dbReference type="Gene3D" id="1.20.1250.20">
    <property type="entry name" value="MFS general substrate transporter like domains"/>
    <property type="match status" value="1"/>
</dbReference>
<evidence type="ECO:0000256" key="2">
    <source>
        <dbReference type="ARBA" id="ARBA00022692"/>
    </source>
</evidence>
<feature type="transmembrane region" description="Helical" evidence="5">
    <location>
        <begin position="325"/>
        <end position="347"/>
    </location>
</feature>
<feature type="transmembrane region" description="Helical" evidence="5">
    <location>
        <begin position="421"/>
        <end position="439"/>
    </location>
</feature>
<feature type="transmembrane region" description="Helical" evidence="5">
    <location>
        <begin position="87"/>
        <end position="106"/>
    </location>
</feature>
<evidence type="ECO:0000256" key="1">
    <source>
        <dbReference type="ARBA" id="ARBA00004651"/>
    </source>
</evidence>
<accession>A0A516GAS0</accession>
<reference evidence="7 8" key="1">
    <citation type="submission" date="2019-07" db="EMBL/GenBank/DDBJ databases">
        <title>complete genome sequencing of Ornithinimicrobium sp. H23M54.</title>
        <authorList>
            <person name="Bae J.-W."/>
            <person name="Lee S.-Y."/>
        </authorList>
    </citation>
    <scope>NUCLEOTIDE SEQUENCE [LARGE SCALE GENOMIC DNA]</scope>
    <source>
        <strain evidence="7 8">H23M54</strain>
    </source>
</reference>
<feature type="transmembrane region" description="Helical" evidence="5">
    <location>
        <begin position="138"/>
        <end position="154"/>
    </location>
</feature>
<sequence length="471" mass="47447">MSVCRVDRQQPSSWPALDRRCHTTSVTDPGGPSPVLETRDVVALQTRTVRTLMGSQVLGGVGVASGIAVAALMAADISGRDDLSGLANTTQVLGGALLTIPIAALMAARGRRVGLMAAYLIGTLGAGLAILAAELGSFPLLLLGTALFGASSTANSQARYAAVDLAVPARRGRQLSLVVWATTLGSVLGPNMLGPGKAMAESLGLPPLAGAWVFSAAGFVLAAVLVNVLLRPDPLLTARALALPPPAKGVAVDPAPTDAPADDALARTPRVGQRGSVVHGARAILASPTVLLGTVTVTIGHVVMVAVMVMTPIHMAHGHAEVEVIGFVISMHILGMYGLAPVAGYLTDRRGSRPVILGGVGILVLACLLAATSSTGWSAGLLAGLFLLGLGWSCTMVAGSHLIAAGAQVEDRASVQGASDLIMGLSAAAAGALAGVVVQHLGYDWLGAMGALTALALGGYTVVTGRRVTET</sequence>
<dbReference type="GO" id="GO:0022857">
    <property type="term" value="F:transmembrane transporter activity"/>
    <property type="evidence" value="ECO:0007669"/>
    <property type="project" value="InterPro"/>
</dbReference>
<keyword evidence="2 5" id="KW-0812">Transmembrane</keyword>
<dbReference type="InterPro" id="IPR020846">
    <property type="entry name" value="MFS_dom"/>
</dbReference>
<feature type="transmembrane region" description="Helical" evidence="5">
    <location>
        <begin position="205"/>
        <end position="230"/>
    </location>
</feature>
<evidence type="ECO:0000259" key="6">
    <source>
        <dbReference type="PROSITE" id="PS50850"/>
    </source>
</evidence>
<feature type="transmembrane region" description="Helical" evidence="5">
    <location>
        <begin position="175"/>
        <end position="193"/>
    </location>
</feature>
<feature type="domain" description="Major facilitator superfamily (MFS) profile" evidence="6">
    <location>
        <begin position="286"/>
        <end position="471"/>
    </location>
</feature>
<dbReference type="PROSITE" id="PS50850">
    <property type="entry name" value="MFS"/>
    <property type="match status" value="1"/>
</dbReference>
<keyword evidence="4 5" id="KW-0472">Membrane</keyword>
<feature type="transmembrane region" description="Helical" evidence="5">
    <location>
        <begin position="113"/>
        <end position="132"/>
    </location>
</feature>
<dbReference type="SUPFAM" id="SSF103473">
    <property type="entry name" value="MFS general substrate transporter"/>
    <property type="match status" value="1"/>
</dbReference>
<feature type="transmembrane region" description="Helical" evidence="5">
    <location>
        <begin position="57"/>
        <end position="75"/>
    </location>
</feature>
<feature type="transmembrane region" description="Helical" evidence="5">
    <location>
        <begin position="377"/>
        <end position="400"/>
    </location>
</feature>
<dbReference type="PANTHER" id="PTHR23534">
    <property type="entry name" value="MFS PERMEASE"/>
    <property type="match status" value="1"/>
</dbReference>
<name>A0A516GAS0_9MICO</name>
<dbReference type="AlphaFoldDB" id="A0A516GAS0"/>
<organism evidence="7 8">
    <name type="scientific">Ornithinimicrobium ciconiae</name>
    <dbReference type="NCBI Taxonomy" id="2594265"/>
    <lineage>
        <taxon>Bacteria</taxon>
        <taxon>Bacillati</taxon>
        <taxon>Actinomycetota</taxon>
        <taxon>Actinomycetes</taxon>
        <taxon>Micrococcales</taxon>
        <taxon>Ornithinimicrobiaceae</taxon>
        <taxon>Ornithinimicrobium</taxon>
    </lineage>
</organism>
<evidence type="ECO:0000256" key="3">
    <source>
        <dbReference type="ARBA" id="ARBA00022989"/>
    </source>
</evidence>
<dbReference type="Pfam" id="PF07690">
    <property type="entry name" value="MFS_1"/>
    <property type="match status" value="1"/>
</dbReference>
<dbReference type="InterPro" id="IPR011701">
    <property type="entry name" value="MFS"/>
</dbReference>